<feature type="compositionally biased region" description="Basic residues" evidence="3">
    <location>
        <begin position="187"/>
        <end position="197"/>
    </location>
</feature>
<dbReference type="PANTHER" id="PTHR12157:SF21">
    <property type="entry name" value="RAB3 INTERACTING MOLECULE, ISOFORM F"/>
    <property type="match status" value="1"/>
</dbReference>
<dbReference type="Gene3D" id="2.60.40.150">
    <property type="entry name" value="C2 domain"/>
    <property type="match status" value="1"/>
</dbReference>
<dbReference type="AlphaFoldDB" id="A0A9Q0MBG9"/>
<feature type="compositionally biased region" description="Low complexity" evidence="3">
    <location>
        <begin position="80"/>
        <end position="89"/>
    </location>
</feature>
<evidence type="ECO:0000256" key="1">
    <source>
        <dbReference type="ARBA" id="ARBA00023018"/>
    </source>
</evidence>
<gene>
    <name evidence="5" type="ORF">RDWZM_001017</name>
</gene>
<proteinExistence type="predicted"/>
<organism evidence="5 6">
    <name type="scientific">Blomia tropicalis</name>
    <name type="common">Mite</name>
    <dbReference type="NCBI Taxonomy" id="40697"/>
    <lineage>
        <taxon>Eukaryota</taxon>
        <taxon>Metazoa</taxon>
        <taxon>Ecdysozoa</taxon>
        <taxon>Arthropoda</taxon>
        <taxon>Chelicerata</taxon>
        <taxon>Arachnida</taxon>
        <taxon>Acari</taxon>
        <taxon>Acariformes</taxon>
        <taxon>Sarcoptiformes</taxon>
        <taxon>Astigmata</taxon>
        <taxon>Glycyphagoidea</taxon>
        <taxon>Echimyopodidae</taxon>
        <taxon>Blomia</taxon>
    </lineage>
</organism>
<dbReference type="GO" id="GO:0042734">
    <property type="term" value="C:presynaptic membrane"/>
    <property type="evidence" value="ECO:0007669"/>
    <property type="project" value="TreeGrafter"/>
</dbReference>
<feature type="region of interest" description="Disordered" evidence="3">
    <location>
        <begin position="142"/>
        <end position="198"/>
    </location>
</feature>
<dbReference type="GO" id="GO:0042391">
    <property type="term" value="P:regulation of membrane potential"/>
    <property type="evidence" value="ECO:0007669"/>
    <property type="project" value="TreeGrafter"/>
</dbReference>
<dbReference type="GO" id="GO:0044325">
    <property type="term" value="F:transmembrane transporter binding"/>
    <property type="evidence" value="ECO:0007669"/>
    <property type="project" value="TreeGrafter"/>
</dbReference>
<accession>A0A9Q0MBG9</accession>
<name>A0A9Q0MBG9_BLOTA</name>
<dbReference type="SMART" id="SM00239">
    <property type="entry name" value="C2"/>
    <property type="match status" value="1"/>
</dbReference>
<feature type="compositionally biased region" description="Low complexity" evidence="3">
    <location>
        <begin position="545"/>
        <end position="554"/>
    </location>
</feature>
<keyword evidence="1" id="KW-0770">Synapse</keyword>
<feature type="region of interest" description="Disordered" evidence="3">
    <location>
        <begin position="544"/>
        <end position="563"/>
    </location>
</feature>
<feature type="region of interest" description="Disordered" evidence="3">
    <location>
        <begin position="347"/>
        <end position="369"/>
    </location>
</feature>
<dbReference type="InterPro" id="IPR000008">
    <property type="entry name" value="C2_dom"/>
</dbReference>
<evidence type="ECO:0000256" key="2">
    <source>
        <dbReference type="ARBA" id="ARBA00034103"/>
    </source>
</evidence>
<evidence type="ECO:0000313" key="6">
    <source>
        <dbReference type="Proteomes" id="UP001142055"/>
    </source>
</evidence>
<dbReference type="Pfam" id="PF00168">
    <property type="entry name" value="C2"/>
    <property type="match status" value="1"/>
</dbReference>
<dbReference type="SUPFAM" id="SSF49562">
    <property type="entry name" value="C2 domain (Calcium/lipid-binding domain, CaLB)"/>
    <property type="match status" value="1"/>
</dbReference>
<feature type="region of interest" description="Disordered" evidence="3">
    <location>
        <begin position="281"/>
        <end position="327"/>
    </location>
</feature>
<comment type="caution">
    <text evidence="5">The sequence shown here is derived from an EMBL/GenBank/DDBJ whole genome shotgun (WGS) entry which is preliminary data.</text>
</comment>
<dbReference type="GO" id="GO:0048167">
    <property type="term" value="P:regulation of synaptic plasticity"/>
    <property type="evidence" value="ECO:0007669"/>
    <property type="project" value="TreeGrafter"/>
</dbReference>
<dbReference type="GO" id="GO:0031267">
    <property type="term" value="F:small GTPase binding"/>
    <property type="evidence" value="ECO:0007669"/>
    <property type="project" value="InterPro"/>
</dbReference>
<feature type="region of interest" description="Disordered" evidence="3">
    <location>
        <begin position="1"/>
        <end position="111"/>
    </location>
</feature>
<feature type="compositionally biased region" description="Low complexity" evidence="3">
    <location>
        <begin position="46"/>
        <end position="64"/>
    </location>
</feature>
<dbReference type="EMBL" id="JAPWDV010000001">
    <property type="protein sequence ID" value="KAJ6222472.1"/>
    <property type="molecule type" value="Genomic_DNA"/>
</dbReference>
<dbReference type="GO" id="GO:0048788">
    <property type="term" value="C:cytoskeleton of presynaptic active zone"/>
    <property type="evidence" value="ECO:0007669"/>
    <property type="project" value="TreeGrafter"/>
</dbReference>
<evidence type="ECO:0000259" key="4">
    <source>
        <dbReference type="PROSITE" id="PS50004"/>
    </source>
</evidence>
<feature type="compositionally biased region" description="Polar residues" evidence="3">
    <location>
        <begin position="15"/>
        <end position="37"/>
    </location>
</feature>
<protein>
    <recommendedName>
        <fullName evidence="4">C2 domain-containing protein</fullName>
    </recommendedName>
</protein>
<dbReference type="GO" id="GO:0050806">
    <property type="term" value="P:positive regulation of synaptic transmission"/>
    <property type="evidence" value="ECO:0007669"/>
    <property type="project" value="TreeGrafter"/>
</dbReference>
<sequence length="586" mass="63497">MHHLTNLSSSSSSSVRAPNQQYQSNRVPTKPSPQYYTPLSPETYGRQTQSSSSYFRSTTYSEFTGRSQQHSGPVHPPHPSRSSLAVARSLSERSKEPEMPHEDQSNESKSYADQIDEVMEQFNANCDISMDDLFGAANSASTSTLNASTSTDKDGKPIRSGKGKGNQSQSGLTKKSSSTSQLSVSGTKKRLGFRKKQATSFSVHRSEEVLPDEVRHLVKQPRVNKKQIPGGKQSKLKNATSKMIPFARHSKLATAGSVGYYGIQRSEEILPDNLQQYGGVITNRTRSNSKERSRSGSRAISGRGTDSDDENLFQTMGESKFDGTGRRRVHSMVESLSSPMSDISGTIFSSSNRYESQSSGGSKTVTDSDDEIWMPTLRGGQSDQGEFSHFVEGLGPGQIVGRQALASPNMGEIQLTISEQKQGLEVEVIRARGLRQKSGVKVNPIPYAKVYLIRNRKCVSKAKTSPSARRTLDPLFQQSLLFAQPWKGCSLHVMIWGDYSRTDRKDFMGVVQIVLDNLDLGKTGPIMGWYKLFNQSSVTNLPTKGMSGTAAGPSGMSGGGGGGSISGSVSGVGGASLMSASMESFN</sequence>
<reference evidence="5" key="1">
    <citation type="submission" date="2022-12" db="EMBL/GenBank/DDBJ databases">
        <title>Genome assemblies of Blomia tropicalis.</title>
        <authorList>
            <person name="Cui Y."/>
        </authorList>
    </citation>
    <scope>NUCLEOTIDE SEQUENCE</scope>
    <source>
        <tissue evidence="5">Adult mites</tissue>
    </source>
</reference>
<dbReference type="PROSITE" id="PS50004">
    <property type="entry name" value="C2"/>
    <property type="match status" value="1"/>
</dbReference>
<evidence type="ECO:0000313" key="5">
    <source>
        <dbReference type="EMBL" id="KAJ6222472.1"/>
    </source>
</evidence>
<feature type="compositionally biased region" description="Basic and acidic residues" evidence="3">
    <location>
        <begin position="90"/>
        <end position="106"/>
    </location>
</feature>
<dbReference type="PANTHER" id="PTHR12157">
    <property type="entry name" value="REGULATING SYNAPTIC MEMBRANE EXOCYTOSIS PROTEIN"/>
    <property type="match status" value="1"/>
</dbReference>
<comment type="subcellular location">
    <subcellularLocation>
        <location evidence="2">Synapse</location>
    </subcellularLocation>
</comment>
<keyword evidence="6" id="KW-1185">Reference proteome</keyword>
<feature type="domain" description="C2" evidence="4">
    <location>
        <begin position="409"/>
        <end position="530"/>
    </location>
</feature>
<dbReference type="InterPro" id="IPR039032">
    <property type="entry name" value="Rim-like"/>
</dbReference>
<feature type="compositionally biased region" description="Polar residues" evidence="3">
    <location>
        <begin position="347"/>
        <end position="365"/>
    </location>
</feature>
<dbReference type="Proteomes" id="UP001142055">
    <property type="component" value="Chromosome 1"/>
</dbReference>
<feature type="compositionally biased region" description="Low complexity" evidence="3">
    <location>
        <begin position="165"/>
        <end position="186"/>
    </location>
</feature>
<evidence type="ECO:0000256" key="3">
    <source>
        <dbReference type="SAM" id="MobiDB-lite"/>
    </source>
</evidence>
<dbReference type="InterPro" id="IPR035892">
    <property type="entry name" value="C2_domain_sf"/>
</dbReference>
<dbReference type="GO" id="GO:0048791">
    <property type="term" value="P:calcium ion-regulated exocytosis of neurotransmitter"/>
    <property type="evidence" value="ECO:0007669"/>
    <property type="project" value="TreeGrafter"/>
</dbReference>